<protein>
    <recommendedName>
        <fullName evidence="3">PqqD family protein</fullName>
    </recommendedName>
</protein>
<proteinExistence type="predicted"/>
<dbReference type="EMBL" id="UFSM01000001">
    <property type="protein sequence ID" value="SUU88440.1"/>
    <property type="molecule type" value="Genomic_DNA"/>
</dbReference>
<name>A0A380WHN7_AMIAI</name>
<evidence type="ECO:0008006" key="3">
    <source>
        <dbReference type="Google" id="ProtNLM"/>
    </source>
</evidence>
<evidence type="ECO:0000313" key="1">
    <source>
        <dbReference type="EMBL" id="SUU88440.1"/>
    </source>
</evidence>
<accession>A0A380WHN7</accession>
<gene>
    <name evidence="1" type="ORF">NCTC10684_01664</name>
</gene>
<dbReference type="Proteomes" id="UP000254701">
    <property type="component" value="Unassembled WGS sequence"/>
</dbReference>
<dbReference type="AlphaFoldDB" id="A0A380WHN7"/>
<reference evidence="1 2" key="1">
    <citation type="submission" date="2018-06" db="EMBL/GenBank/DDBJ databases">
        <authorList>
            <consortium name="Pathogen Informatics"/>
            <person name="Doyle S."/>
        </authorList>
    </citation>
    <scope>NUCLEOTIDE SEQUENCE [LARGE SCALE GENOMIC DNA]</scope>
    <source>
        <strain evidence="1 2">NCTC10684</strain>
    </source>
</reference>
<evidence type="ECO:0000313" key="2">
    <source>
        <dbReference type="Proteomes" id="UP000254701"/>
    </source>
</evidence>
<organism evidence="1 2">
    <name type="scientific">Aminobacter aminovorans</name>
    <name type="common">Chelatobacter heintzii</name>
    <dbReference type="NCBI Taxonomy" id="83263"/>
    <lineage>
        <taxon>Bacteria</taxon>
        <taxon>Pseudomonadati</taxon>
        <taxon>Pseudomonadota</taxon>
        <taxon>Alphaproteobacteria</taxon>
        <taxon>Hyphomicrobiales</taxon>
        <taxon>Phyllobacteriaceae</taxon>
        <taxon>Aminobacter</taxon>
    </lineage>
</organism>
<sequence length="141" mass="14901">MGYSTIYAVANSDIVYETFDGDAVVLDLASGRYFGFSDSGSCVWEALIAQVPPASLVGRPCGDGLLSAADLDAFIARLTEYGLLLPATDAISTALSPELAQRLAAAREALKIDMHDELADLVMVDPIHDVDEPAGWPAAKQ</sequence>
<dbReference type="RefSeq" id="WP_115730773.1">
    <property type="nucleotide sequence ID" value="NZ_BAAAVY010000008.1"/>
</dbReference>
<dbReference type="OrthoDB" id="8686088at2"/>